<dbReference type="InterPro" id="IPR004610">
    <property type="entry name" value="RecJ"/>
</dbReference>
<dbReference type="PANTHER" id="PTHR30255">
    <property type="entry name" value="SINGLE-STRANDED-DNA-SPECIFIC EXONUCLEASE RECJ"/>
    <property type="match status" value="1"/>
</dbReference>
<accession>A0A240EBF6</accession>
<dbReference type="GO" id="GO:0006281">
    <property type="term" value="P:DNA repair"/>
    <property type="evidence" value="ECO:0007669"/>
    <property type="project" value="InterPro"/>
</dbReference>
<keyword evidence="5 9" id="KW-0269">Exonuclease</keyword>
<feature type="domain" description="DHHA1" evidence="7">
    <location>
        <begin position="347"/>
        <end position="444"/>
    </location>
</feature>
<keyword evidence="4" id="KW-0378">Hydrolase</keyword>
<keyword evidence="3" id="KW-0540">Nuclease</keyword>
<comment type="similarity">
    <text evidence="1">Belongs to the RecJ family.</text>
</comment>
<dbReference type="InterPro" id="IPR001667">
    <property type="entry name" value="DDH_dom"/>
</dbReference>
<keyword evidence="10" id="KW-1185">Reference proteome</keyword>
<dbReference type="GO" id="GO:0003676">
    <property type="term" value="F:nucleic acid binding"/>
    <property type="evidence" value="ECO:0007669"/>
    <property type="project" value="InterPro"/>
</dbReference>
<dbReference type="AlphaFoldDB" id="A0A240EBF6"/>
<dbReference type="Gene3D" id="3.10.310.30">
    <property type="match status" value="1"/>
</dbReference>
<evidence type="ECO:0000256" key="4">
    <source>
        <dbReference type="ARBA" id="ARBA00022801"/>
    </source>
</evidence>
<evidence type="ECO:0000313" key="9">
    <source>
        <dbReference type="EMBL" id="SNX46002.1"/>
    </source>
</evidence>
<dbReference type="Proteomes" id="UP000219042">
    <property type="component" value="Unassembled WGS sequence"/>
</dbReference>
<name>A0A240EBF6_9GAMM</name>
<evidence type="ECO:0000256" key="5">
    <source>
        <dbReference type="ARBA" id="ARBA00022839"/>
    </source>
</evidence>
<evidence type="ECO:0000256" key="3">
    <source>
        <dbReference type="ARBA" id="ARBA00022722"/>
    </source>
</evidence>
<sequence length="567" mass="63078">MLLQQRPLQQPLEQFGYLQSDTLARILSARNVAADQLALQLKSLLSPDLLGLQKAVALIDQAIDERKQILIVGDYDADGATSTALMILALRDMGAQVNYIVPDRFKYGYGLTPAIAELAYQRYQPDLLITVDNGISSHAGVETCHALGMQVIITDHHLTTKATPPAEAVVNPNQLGCHFASKSLAGVGVAFYVLARLATLRQQQGKSTTKLSQYLDLVALGTVADVAKLDFNNRILVQAGLEKIRCGQCRAGILALLEIAGKNPAQLQAQDFGFVLGPRINAAGRMDSMQIGIECLLAPDLTTAYPIAYQLDRLNVERRQVEQSMREQAFGYLTELQLEQERIPEALVLFEPEWHQGVIGIVAGRLKEHYHRPSIVFALDEDGQHLKGSARSIEGIHIRDSIEAVAQQHPHLVKFFGGHAAAAGLTIEQQYFDAFKTHFTAFIAQHHPDVFTARLWTDGALQVKDFSLDFLAQLEQLGPWGQGFEAPVFEGVFNVDEFQWLKEQHLKLKLKLDDGRLLDAIGFNFREKVQTHIGEKVHLAFSLEKNEFRGKTHLQMRILYLKVLDSL</sequence>
<feature type="domain" description="RecJ OB" evidence="8">
    <location>
        <begin position="457"/>
        <end position="558"/>
    </location>
</feature>
<proteinExistence type="inferred from homology"/>
<dbReference type="Pfam" id="PF17768">
    <property type="entry name" value="RecJ_OB"/>
    <property type="match status" value="1"/>
</dbReference>
<dbReference type="PANTHER" id="PTHR30255:SF2">
    <property type="entry name" value="SINGLE-STRANDED-DNA-SPECIFIC EXONUCLEASE RECJ"/>
    <property type="match status" value="1"/>
</dbReference>
<dbReference type="SUPFAM" id="SSF64182">
    <property type="entry name" value="DHH phosphoesterases"/>
    <property type="match status" value="1"/>
</dbReference>
<dbReference type="Pfam" id="PF02272">
    <property type="entry name" value="DHHA1"/>
    <property type="match status" value="1"/>
</dbReference>
<evidence type="ECO:0000256" key="1">
    <source>
        <dbReference type="ARBA" id="ARBA00005915"/>
    </source>
</evidence>
<dbReference type="Pfam" id="PF01368">
    <property type="entry name" value="DHH"/>
    <property type="match status" value="1"/>
</dbReference>
<dbReference type="GO" id="GO:0006310">
    <property type="term" value="P:DNA recombination"/>
    <property type="evidence" value="ECO:0007669"/>
    <property type="project" value="InterPro"/>
</dbReference>
<dbReference type="NCBIfam" id="TIGR00644">
    <property type="entry name" value="recJ"/>
    <property type="match status" value="1"/>
</dbReference>
<dbReference type="GO" id="GO:0008409">
    <property type="term" value="F:5'-3' exonuclease activity"/>
    <property type="evidence" value="ECO:0007669"/>
    <property type="project" value="InterPro"/>
</dbReference>
<evidence type="ECO:0000313" key="10">
    <source>
        <dbReference type="Proteomes" id="UP000219042"/>
    </source>
</evidence>
<evidence type="ECO:0000256" key="2">
    <source>
        <dbReference type="ARBA" id="ARBA00019841"/>
    </source>
</evidence>
<dbReference type="EMBL" id="OANT01000007">
    <property type="protein sequence ID" value="SNX46002.1"/>
    <property type="molecule type" value="Genomic_DNA"/>
</dbReference>
<reference evidence="10" key="1">
    <citation type="submission" date="2016-09" db="EMBL/GenBank/DDBJ databases">
        <authorList>
            <person name="Varghese N."/>
            <person name="Submissions S."/>
        </authorList>
    </citation>
    <scope>NUCLEOTIDE SEQUENCE [LARGE SCALE GENOMIC DNA]</scope>
    <source>
        <strain evidence="10">ANC 4466</strain>
    </source>
</reference>
<gene>
    <name evidence="9" type="ORF">SAMN05421731_10789</name>
</gene>
<evidence type="ECO:0000259" key="7">
    <source>
        <dbReference type="Pfam" id="PF02272"/>
    </source>
</evidence>
<dbReference type="InterPro" id="IPR038763">
    <property type="entry name" value="DHH_sf"/>
</dbReference>
<organism evidence="9 10">
    <name type="scientific">Acinetobacter puyangensis</name>
    <dbReference type="NCBI Taxonomy" id="1096779"/>
    <lineage>
        <taxon>Bacteria</taxon>
        <taxon>Pseudomonadati</taxon>
        <taxon>Pseudomonadota</taxon>
        <taxon>Gammaproteobacteria</taxon>
        <taxon>Moraxellales</taxon>
        <taxon>Moraxellaceae</taxon>
        <taxon>Acinetobacter</taxon>
    </lineage>
</organism>
<dbReference type="InterPro" id="IPR041122">
    <property type="entry name" value="RecJ_OB"/>
</dbReference>
<dbReference type="InterPro" id="IPR003156">
    <property type="entry name" value="DHHA1_dom"/>
</dbReference>
<feature type="domain" description="DDH" evidence="6">
    <location>
        <begin position="68"/>
        <end position="222"/>
    </location>
</feature>
<evidence type="ECO:0000259" key="8">
    <source>
        <dbReference type="Pfam" id="PF17768"/>
    </source>
</evidence>
<dbReference type="Gene3D" id="3.90.1640.30">
    <property type="match status" value="1"/>
</dbReference>
<dbReference type="InterPro" id="IPR051673">
    <property type="entry name" value="SSDNA_exonuclease_RecJ"/>
</dbReference>
<protein>
    <recommendedName>
        <fullName evidence="2">Single-stranded-DNA-specific exonuclease RecJ</fullName>
    </recommendedName>
</protein>
<evidence type="ECO:0000259" key="6">
    <source>
        <dbReference type="Pfam" id="PF01368"/>
    </source>
</evidence>